<reference evidence="11" key="1">
    <citation type="submission" date="2023-08" db="EMBL/GenBank/DDBJ databases">
        <title>Functional and genomic diversity of the sorghum phyllosphere microbiome.</title>
        <authorList>
            <person name="Shade A."/>
        </authorList>
    </citation>
    <scope>NUCLEOTIDE SEQUENCE</scope>
    <source>
        <strain evidence="11">SORGH_AS_0201</strain>
    </source>
</reference>
<evidence type="ECO:0000313" key="11">
    <source>
        <dbReference type="EMBL" id="MDR6233359.1"/>
    </source>
</evidence>
<dbReference type="GO" id="GO:0006260">
    <property type="term" value="P:DNA replication"/>
    <property type="evidence" value="ECO:0007669"/>
    <property type="project" value="UniProtKB-KW"/>
</dbReference>
<dbReference type="Gene3D" id="3.60.21.10">
    <property type="match status" value="1"/>
</dbReference>
<evidence type="ECO:0000256" key="4">
    <source>
        <dbReference type="ARBA" id="ARBA00022722"/>
    </source>
</evidence>
<dbReference type="EMBL" id="JAVJAF010000001">
    <property type="protein sequence ID" value="MDR6233359.1"/>
    <property type="molecule type" value="Genomic_DNA"/>
</dbReference>
<dbReference type="NCBIfam" id="NF008206">
    <property type="entry name" value="PRK10966.1"/>
    <property type="match status" value="1"/>
</dbReference>
<evidence type="ECO:0000259" key="10">
    <source>
        <dbReference type="Pfam" id="PF12320"/>
    </source>
</evidence>
<dbReference type="InterPro" id="IPR029052">
    <property type="entry name" value="Metallo-depent_PP-like"/>
</dbReference>
<dbReference type="InterPro" id="IPR004593">
    <property type="entry name" value="SbcD"/>
</dbReference>
<dbReference type="SUPFAM" id="SSF56300">
    <property type="entry name" value="Metallo-dependent phosphatases"/>
    <property type="match status" value="1"/>
</dbReference>
<evidence type="ECO:0000256" key="1">
    <source>
        <dbReference type="ARBA" id="ARBA00010555"/>
    </source>
</evidence>
<dbReference type="AlphaFoldDB" id="A0AAJ2BFV0"/>
<dbReference type="InterPro" id="IPR026843">
    <property type="entry name" value="SbcD_C"/>
</dbReference>
<proteinExistence type="inferred from homology"/>
<dbReference type="GO" id="GO:0006310">
    <property type="term" value="P:DNA recombination"/>
    <property type="evidence" value="ECO:0007669"/>
    <property type="project" value="UniProtKB-KW"/>
</dbReference>
<dbReference type="PANTHER" id="PTHR30337:SF0">
    <property type="entry name" value="NUCLEASE SBCCD SUBUNIT D"/>
    <property type="match status" value="1"/>
</dbReference>
<comment type="function">
    <text evidence="7">SbcCD cleaves DNA hairpin structures. These structures can inhibit DNA replication and are intermediates in certain DNA recombination reactions. The complex acts as a 3'-&gt;5' double strand exonuclease that can open hairpins. It also has a 5' single-strand endonuclease activity.</text>
</comment>
<dbReference type="InterPro" id="IPR004843">
    <property type="entry name" value="Calcineurin-like_PHP"/>
</dbReference>
<evidence type="ECO:0000313" key="12">
    <source>
        <dbReference type="Proteomes" id="UP001268036"/>
    </source>
</evidence>
<feature type="domain" description="Nuclease SbcCD subunit D C-terminal" evidence="10">
    <location>
        <begin position="310"/>
        <end position="409"/>
    </location>
</feature>
<evidence type="ECO:0000256" key="6">
    <source>
        <dbReference type="ARBA" id="ARBA00022839"/>
    </source>
</evidence>
<comment type="subunit">
    <text evidence="2 7">Heterodimer of SbcC and SbcD.</text>
</comment>
<dbReference type="CDD" id="cd00840">
    <property type="entry name" value="MPP_Mre11_N"/>
    <property type="match status" value="1"/>
</dbReference>
<dbReference type="NCBIfam" id="TIGR00619">
    <property type="entry name" value="sbcd"/>
    <property type="match status" value="1"/>
</dbReference>
<sequence>MENLSLFDLPPAAPTEKPTAKRARKPVARTGLRLLHTSDWHLGQHFLGRTREAEHRAFLAWLVAQVEEQQVDVVLVAGDIFDTATPPSYARELYNGFIVALRGTGASLVVLGGNHDSAAVLAESRELLACLDTRVIPCVSATPADQLLELRRRDGEIGALLCGIPFVRPRDVVQSQAGQSADEKRQALQQAIQGHYAELHGLAEARRAELGGSLPIIATGHLTTVGASASESVREIYVGSLDAFPTSAFPPADYIALGHIHRPQRVGGLEHVRYSGSPLCLSFDEERAKEVLLVEFDKGLERVTPLAVPCFQPLAVVQGTLEELGAALTQAAADGSAECPVWAEVVVAGDDYLADLQPRISALVAELPLEVLRVRWARSAAAPTLQGTQRETLEELSPLDVFQQRLADEQLDDELRTRLEGLYREVLGEMPA</sequence>
<keyword evidence="7" id="KW-0235">DNA replication</keyword>
<evidence type="ECO:0000256" key="2">
    <source>
        <dbReference type="ARBA" id="ARBA00011322"/>
    </source>
</evidence>
<evidence type="ECO:0000256" key="5">
    <source>
        <dbReference type="ARBA" id="ARBA00022801"/>
    </source>
</evidence>
<keyword evidence="6 7" id="KW-0269">Exonuclease</keyword>
<evidence type="ECO:0000259" key="9">
    <source>
        <dbReference type="Pfam" id="PF00149"/>
    </source>
</evidence>
<dbReference type="InterPro" id="IPR050535">
    <property type="entry name" value="DNA_Repair-Maintenance_Comp"/>
</dbReference>
<dbReference type="InterPro" id="IPR041796">
    <property type="entry name" value="Mre11_N"/>
</dbReference>
<dbReference type="Pfam" id="PF12320">
    <property type="entry name" value="SbcD_C"/>
    <property type="match status" value="1"/>
</dbReference>
<name>A0AAJ2BFV0_9PSED</name>
<dbReference type="GO" id="GO:0008408">
    <property type="term" value="F:3'-5' exonuclease activity"/>
    <property type="evidence" value="ECO:0007669"/>
    <property type="project" value="InterPro"/>
</dbReference>
<protein>
    <recommendedName>
        <fullName evidence="3 7">Nuclease SbcCD subunit D</fullName>
    </recommendedName>
</protein>
<dbReference type="GO" id="GO:0004519">
    <property type="term" value="F:endonuclease activity"/>
    <property type="evidence" value="ECO:0007669"/>
    <property type="project" value="UniProtKB-KW"/>
</dbReference>
<gene>
    <name evidence="7" type="primary">sbcD</name>
    <name evidence="11" type="ORF">QE440_001100</name>
</gene>
<evidence type="ECO:0000256" key="7">
    <source>
        <dbReference type="RuleBase" id="RU363069"/>
    </source>
</evidence>
<dbReference type="Gene3D" id="3.30.160.720">
    <property type="match status" value="1"/>
</dbReference>
<feature type="domain" description="Calcineurin-like phosphoesterase" evidence="9">
    <location>
        <begin position="32"/>
        <end position="263"/>
    </location>
</feature>
<organism evidence="11 12">
    <name type="scientific">Pseudomonas oryzihabitans</name>
    <dbReference type="NCBI Taxonomy" id="47885"/>
    <lineage>
        <taxon>Bacteria</taxon>
        <taxon>Pseudomonadati</taxon>
        <taxon>Pseudomonadota</taxon>
        <taxon>Gammaproteobacteria</taxon>
        <taxon>Pseudomonadales</taxon>
        <taxon>Pseudomonadaceae</taxon>
        <taxon>Pseudomonas</taxon>
    </lineage>
</organism>
<dbReference type="Pfam" id="PF00149">
    <property type="entry name" value="Metallophos"/>
    <property type="match status" value="1"/>
</dbReference>
<evidence type="ECO:0000256" key="8">
    <source>
        <dbReference type="SAM" id="MobiDB-lite"/>
    </source>
</evidence>
<dbReference type="PANTHER" id="PTHR30337">
    <property type="entry name" value="COMPONENT OF ATP-DEPENDENT DSDNA EXONUCLEASE"/>
    <property type="match status" value="1"/>
</dbReference>
<keyword evidence="4 7" id="KW-0540">Nuclease</keyword>
<feature type="region of interest" description="Disordered" evidence="8">
    <location>
        <begin position="1"/>
        <end position="25"/>
    </location>
</feature>
<dbReference type="Proteomes" id="UP001268036">
    <property type="component" value="Unassembled WGS sequence"/>
</dbReference>
<accession>A0AAJ2BFV0</accession>
<keyword evidence="5 7" id="KW-0378">Hydrolase</keyword>
<keyword evidence="7" id="KW-0233">DNA recombination</keyword>
<comment type="similarity">
    <text evidence="1 7">Belongs to the SbcD family.</text>
</comment>
<comment type="caution">
    <text evidence="11">The sequence shown here is derived from an EMBL/GenBank/DDBJ whole genome shotgun (WGS) entry which is preliminary data.</text>
</comment>
<keyword evidence="7" id="KW-0255">Endonuclease</keyword>
<evidence type="ECO:0000256" key="3">
    <source>
        <dbReference type="ARBA" id="ARBA00013365"/>
    </source>
</evidence>